<dbReference type="Proteomes" id="UP000600101">
    <property type="component" value="Unassembled WGS sequence"/>
</dbReference>
<proteinExistence type="predicted"/>
<evidence type="ECO:0000313" key="2">
    <source>
        <dbReference type="EMBL" id="MBC4019243.1"/>
    </source>
</evidence>
<accession>A0A9X0UGR8</accession>
<comment type="caution">
    <text evidence="2">The sequence shown here is derived from an EMBL/GenBank/DDBJ whole genome shotgun (WGS) entry which is preliminary data.</text>
</comment>
<organism evidence="2 3">
    <name type="scientific">Siccirubricoccus deserti</name>
    <dbReference type="NCBI Taxonomy" id="2013562"/>
    <lineage>
        <taxon>Bacteria</taxon>
        <taxon>Pseudomonadati</taxon>
        <taxon>Pseudomonadota</taxon>
        <taxon>Alphaproteobacteria</taxon>
        <taxon>Acetobacterales</taxon>
        <taxon>Roseomonadaceae</taxon>
        <taxon>Siccirubricoccus</taxon>
    </lineage>
</organism>
<evidence type="ECO:0000256" key="1">
    <source>
        <dbReference type="SAM" id="MobiDB-lite"/>
    </source>
</evidence>
<dbReference type="EMBL" id="JACOMF010000147">
    <property type="protein sequence ID" value="MBC4019243.1"/>
    <property type="molecule type" value="Genomic_DNA"/>
</dbReference>
<name>A0A9X0UGR8_9PROT</name>
<dbReference type="RefSeq" id="WP_186773962.1">
    <property type="nucleotide sequence ID" value="NZ_JACOMF010000147.1"/>
</dbReference>
<reference evidence="2" key="1">
    <citation type="submission" date="2020-08" db="EMBL/GenBank/DDBJ databases">
        <authorList>
            <person name="Hu Y."/>
            <person name="Nguyen S.V."/>
            <person name="Li F."/>
            <person name="Fanning S."/>
        </authorList>
    </citation>
    <scope>NUCLEOTIDE SEQUENCE</scope>
    <source>
        <strain evidence="2">SYSU D8009</strain>
    </source>
</reference>
<feature type="region of interest" description="Disordered" evidence="1">
    <location>
        <begin position="57"/>
        <end position="76"/>
    </location>
</feature>
<sequence length="76" mass="8116">MVIAGGWARRAHIADELISPTGNLHQALDSVSGTPTRGQTEITDLVRDTLDSVSYMPPADAEARDYAQLEPPARAA</sequence>
<dbReference type="AlphaFoldDB" id="A0A9X0UGR8"/>
<protein>
    <submittedName>
        <fullName evidence="2">Uncharacterized protein</fullName>
    </submittedName>
</protein>
<keyword evidence="3" id="KW-1185">Reference proteome</keyword>
<evidence type="ECO:0000313" key="3">
    <source>
        <dbReference type="Proteomes" id="UP000600101"/>
    </source>
</evidence>
<gene>
    <name evidence="2" type="ORF">H7965_28925</name>
</gene>